<evidence type="ECO:0000313" key="4">
    <source>
        <dbReference type="EMBL" id="CAF4234344.1"/>
    </source>
</evidence>
<evidence type="ECO:0000313" key="2">
    <source>
        <dbReference type="EMBL" id="CAF1358357.1"/>
    </source>
</evidence>
<dbReference type="AlphaFoldDB" id="A0A815HTP6"/>
<dbReference type="Proteomes" id="UP000663829">
    <property type="component" value="Unassembled WGS sequence"/>
</dbReference>
<protein>
    <submittedName>
        <fullName evidence="2">Uncharacterized protein</fullName>
    </submittedName>
</protein>
<organism evidence="2 6">
    <name type="scientific">Didymodactylos carnosus</name>
    <dbReference type="NCBI Taxonomy" id="1234261"/>
    <lineage>
        <taxon>Eukaryota</taxon>
        <taxon>Metazoa</taxon>
        <taxon>Spiralia</taxon>
        <taxon>Gnathifera</taxon>
        <taxon>Rotifera</taxon>
        <taxon>Eurotatoria</taxon>
        <taxon>Bdelloidea</taxon>
        <taxon>Philodinida</taxon>
        <taxon>Philodinidae</taxon>
        <taxon>Didymodactylos</taxon>
    </lineage>
</organism>
<keyword evidence="1" id="KW-1133">Transmembrane helix</keyword>
<sequence>HKKRLRSKIVFVLCLFIGILAIFGVIASSISVIVTAHSKITYTSSSTSSTSTVGSSFCSYSSLENIACIPTGYDLHTCVYTATSTNTTIIFEMQNDASSWLLDDVSVIGSSGNVIKNGEFNVTLAPWKYSNPFNDNGLSGMSNQNSCTADDSYMFEAEGAPDYLTQSFATVIGQSYTINYYLLESGGSTTSICSAKL</sequence>
<evidence type="ECO:0000313" key="5">
    <source>
        <dbReference type="EMBL" id="CAF4304807.1"/>
    </source>
</evidence>
<dbReference type="EMBL" id="CAJNOQ010015281">
    <property type="protein sequence ID" value="CAF1358357.1"/>
    <property type="molecule type" value="Genomic_DNA"/>
</dbReference>
<dbReference type="EMBL" id="CAJOBC010068531">
    <property type="protein sequence ID" value="CAF4234344.1"/>
    <property type="molecule type" value="Genomic_DNA"/>
</dbReference>
<evidence type="ECO:0000256" key="1">
    <source>
        <dbReference type="SAM" id="Phobius"/>
    </source>
</evidence>
<dbReference type="EMBL" id="CAJNOK010035879">
    <property type="protein sequence ID" value="CAF1517394.1"/>
    <property type="molecule type" value="Genomic_DNA"/>
</dbReference>
<evidence type="ECO:0000313" key="6">
    <source>
        <dbReference type="Proteomes" id="UP000663829"/>
    </source>
</evidence>
<reference evidence="2" key="1">
    <citation type="submission" date="2021-02" db="EMBL/GenBank/DDBJ databases">
        <authorList>
            <person name="Nowell W R."/>
        </authorList>
    </citation>
    <scope>NUCLEOTIDE SEQUENCE</scope>
</reference>
<dbReference type="Proteomes" id="UP000681722">
    <property type="component" value="Unassembled WGS sequence"/>
</dbReference>
<dbReference type="Proteomes" id="UP000677228">
    <property type="component" value="Unassembled WGS sequence"/>
</dbReference>
<keyword evidence="1" id="KW-0812">Transmembrane</keyword>
<feature type="non-terminal residue" evidence="2">
    <location>
        <position position="1"/>
    </location>
</feature>
<feature type="transmembrane region" description="Helical" evidence="1">
    <location>
        <begin position="9"/>
        <end position="34"/>
    </location>
</feature>
<proteinExistence type="predicted"/>
<accession>A0A815HTP6</accession>
<dbReference type="Gene3D" id="2.60.120.260">
    <property type="entry name" value="Galactose-binding domain-like"/>
    <property type="match status" value="1"/>
</dbReference>
<keyword evidence="1" id="KW-0472">Membrane</keyword>
<dbReference type="Proteomes" id="UP000682733">
    <property type="component" value="Unassembled WGS sequence"/>
</dbReference>
<gene>
    <name evidence="2" type="ORF">GPM918_LOCUS31253</name>
    <name evidence="3" type="ORF">OVA965_LOCUS37646</name>
    <name evidence="4" type="ORF">SRO942_LOCUS31887</name>
    <name evidence="5" type="ORF">TMI583_LOCUS38747</name>
</gene>
<name>A0A815HTP6_9BILA</name>
<evidence type="ECO:0000313" key="3">
    <source>
        <dbReference type="EMBL" id="CAF1517394.1"/>
    </source>
</evidence>
<keyword evidence="6" id="KW-1185">Reference proteome</keyword>
<dbReference type="EMBL" id="CAJOBA010057994">
    <property type="protein sequence ID" value="CAF4304807.1"/>
    <property type="molecule type" value="Genomic_DNA"/>
</dbReference>
<comment type="caution">
    <text evidence="2">The sequence shown here is derived from an EMBL/GenBank/DDBJ whole genome shotgun (WGS) entry which is preliminary data.</text>
</comment>